<evidence type="ECO:0008006" key="10">
    <source>
        <dbReference type="Google" id="ProtNLM"/>
    </source>
</evidence>
<keyword evidence="4" id="KW-0969">Cilium</keyword>
<evidence type="ECO:0000256" key="7">
    <source>
        <dbReference type="ARBA" id="ARBA00037541"/>
    </source>
</evidence>
<keyword evidence="2" id="KW-0832">Ubl conjugation</keyword>
<evidence type="ECO:0000313" key="9">
    <source>
        <dbReference type="Proteomes" id="UP000287033"/>
    </source>
</evidence>
<reference evidence="8 9" key="1">
    <citation type="journal article" date="2018" name="Nat. Ecol. Evol.">
        <title>Shark genomes provide insights into elasmobranch evolution and the origin of vertebrates.</title>
        <authorList>
            <person name="Hara Y"/>
            <person name="Yamaguchi K"/>
            <person name="Onimaru K"/>
            <person name="Kadota M"/>
            <person name="Koyanagi M"/>
            <person name="Keeley SD"/>
            <person name="Tatsumi K"/>
            <person name="Tanaka K"/>
            <person name="Motone F"/>
            <person name="Kageyama Y"/>
            <person name="Nozu R"/>
            <person name="Adachi N"/>
            <person name="Nishimura O"/>
            <person name="Nakagawa R"/>
            <person name="Tanegashima C"/>
            <person name="Kiyatake I"/>
            <person name="Matsumoto R"/>
            <person name="Murakumo K"/>
            <person name="Nishida K"/>
            <person name="Terakita A"/>
            <person name="Kuratani S"/>
            <person name="Sato K"/>
            <person name="Hyodo S Kuraku.S."/>
        </authorList>
    </citation>
    <scope>NUCLEOTIDE SEQUENCE [LARGE SCALE GENOMIC DNA]</scope>
</reference>
<comment type="caution">
    <text evidence="8">The sequence shown here is derived from an EMBL/GenBank/DDBJ whole genome shotgun (WGS) entry which is preliminary data.</text>
</comment>
<keyword evidence="3" id="KW-0282">Flagellum</keyword>
<dbReference type="GO" id="GO:0048240">
    <property type="term" value="P:sperm capacitation"/>
    <property type="evidence" value="ECO:0007669"/>
    <property type="project" value="TreeGrafter"/>
</dbReference>
<dbReference type="SUPFAM" id="SSF47391">
    <property type="entry name" value="Dimerization-anchoring domain of cAMP-dependent PK regulatory subunit"/>
    <property type="match status" value="1"/>
</dbReference>
<evidence type="ECO:0000256" key="3">
    <source>
        <dbReference type="ARBA" id="ARBA00022846"/>
    </source>
</evidence>
<evidence type="ECO:0000256" key="1">
    <source>
        <dbReference type="ARBA" id="ARBA00004230"/>
    </source>
</evidence>
<dbReference type="PANTHER" id="PTHR14952:SF12">
    <property type="entry name" value="ROPPORIN-1B"/>
    <property type="match status" value="1"/>
</dbReference>
<dbReference type="STRING" id="137246.A0A401SFM7"/>
<evidence type="ECO:0000256" key="2">
    <source>
        <dbReference type="ARBA" id="ARBA00022843"/>
    </source>
</evidence>
<gene>
    <name evidence="8" type="ORF">chiPu_0007635</name>
</gene>
<keyword evidence="9" id="KW-1185">Reference proteome</keyword>
<evidence type="ECO:0000256" key="4">
    <source>
        <dbReference type="ARBA" id="ARBA00023069"/>
    </source>
</evidence>
<proteinExistence type="inferred from homology"/>
<organism evidence="8 9">
    <name type="scientific">Chiloscyllium punctatum</name>
    <name type="common">Brownbanded bambooshark</name>
    <name type="synonym">Hemiscyllium punctatum</name>
    <dbReference type="NCBI Taxonomy" id="137246"/>
    <lineage>
        <taxon>Eukaryota</taxon>
        <taxon>Metazoa</taxon>
        <taxon>Chordata</taxon>
        <taxon>Craniata</taxon>
        <taxon>Vertebrata</taxon>
        <taxon>Chondrichthyes</taxon>
        <taxon>Elasmobranchii</taxon>
        <taxon>Galeomorphii</taxon>
        <taxon>Galeoidea</taxon>
        <taxon>Orectolobiformes</taxon>
        <taxon>Hemiscylliidae</taxon>
        <taxon>Chiloscyllium</taxon>
    </lineage>
</organism>
<dbReference type="Gene3D" id="1.20.890.10">
    <property type="entry name" value="cAMP-dependent protein kinase regulatory subunit, dimerization-anchoring domain"/>
    <property type="match status" value="1"/>
</dbReference>
<dbReference type="AlphaFoldDB" id="A0A401SFM7"/>
<dbReference type="PANTHER" id="PTHR14952">
    <property type="entry name" value="ROPPORIN-1-LIKE PROTEIN"/>
    <property type="match status" value="1"/>
</dbReference>
<dbReference type="OrthoDB" id="10067602at2759"/>
<comment type="similarity">
    <text evidence="6">Belongs to the ropporin family.</text>
</comment>
<accession>A0A401SFM7</accession>
<evidence type="ECO:0000313" key="8">
    <source>
        <dbReference type="EMBL" id="GCC29198.1"/>
    </source>
</evidence>
<dbReference type="Proteomes" id="UP000287033">
    <property type="component" value="Unassembled WGS sequence"/>
</dbReference>
<sequence>MPSSHKFGSVAQLPDILKQYTKDCIRAQPADIIQWSTDYFQNLAIGGYRPGKSREERSSSLPPCKPTLTPGLLRALHAQVNGRLIVQSKEIEQKWNDLGLPPDILRRIMTVGGFGVEIEWMKFFALGCSILDPNITNAMKYAFEILSSSEDGGRIPYTTFRFLYSYLAMIDGEIHRSQIEKMLNNIERQV</sequence>
<protein>
    <recommendedName>
        <fullName evidence="10">RIIa domain-containing protein</fullName>
    </recommendedName>
</protein>
<keyword evidence="5" id="KW-0966">Cell projection</keyword>
<comment type="subcellular location">
    <subcellularLocation>
        <location evidence="1">Cell projection</location>
        <location evidence="1">Cilium</location>
        <location evidence="1">Flagellum</location>
    </subcellularLocation>
</comment>
<comment type="function">
    <text evidence="7">Important for male fertility. With ROPN1L, involved in fibrous sheath integrity and sperm motility, plays a role in PKA-dependent signaling processes required for spermatozoa capacitation.</text>
</comment>
<dbReference type="EMBL" id="BEZZ01000239">
    <property type="protein sequence ID" value="GCC29198.1"/>
    <property type="molecule type" value="Genomic_DNA"/>
</dbReference>
<dbReference type="GO" id="GO:0005737">
    <property type="term" value="C:cytoplasm"/>
    <property type="evidence" value="ECO:0007669"/>
    <property type="project" value="TreeGrafter"/>
</dbReference>
<evidence type="ECO:0000256" key="5">
    <source>
        <dbReference type="ARBA" id="ARBA00023273"/>
    </source>
</evidence>
<evidence type="ECO:0000256" key="6">
    <source>
        <dbReference type="ARBA" id="ARBA00035651"/>
    </source>
</evidence>
<dbReference type="OMA" id="QWASDYF"/>
<dbReference type="GO" id="GO:0031514">
    <property type="term" value="C:motile cilium"/>
    <property type="evidence" value="ECO:0007669"/>
    <property type="project" value="UniProtKB-SubCell"/>
</dbReference>
<name>A0A401SFM7_CHIPU</name>